<keyword evidence="7 11" id="KW-0339">Growth factor</keyword>
<evidence type="ECO:0000256" key="12">
    <source>
        <dbReference type="SAM" id="MobiDB-lite"/>
    </source>
</evidence>
<dbReference type="Gene3D" id="2.60.120.970">
    <property type="match status" value="1"/>
</dbReference>
<evidence type="ECO:0000259" key="13">
    <source>
        <dbReference type="PROSITE" id="PS51362"/>
    </source>
</evidence>
<keyword evidence="8" id="KW-1015">Disulfide bond</keyword>
<dbReference type="InterPro" id="IPR029034">
    <property type="entry name" value="Cystine-knot_cytokine"/>
</dbReference>
<sequence length="454" mass="51825">MTSCWLALVGLWWSAYYCMFLVAGSNYSLDGNNEVHPGFIHRRLRTHEKREMQKEILSILGLPHRPRPHLSHGKYNSAPLFMLDLYNTISSEEKSQVDGMLDRYQTMRTTQSPLLATYQETAFLNDADMVMSFVNLVEYDRELSAQRRHHKEFKFNLSQIPEGEAVTAAEFRLYKECVSRAFRNDTFLLKVYQVVKEHPDREADLFLLESRRLWAAEEGWLEFDITATSNLWVMSPVHNLGLQVSVETSSESETCAKQHNHYDKSCLVLNAVSSETGQSISSKEAGLVGRDGALEKQPFMVAFFKVSEVHIRTARSPGGKRRQQNRNRSTQPQEGSRGLSPADYNSSDQKTACRRHELYVSFRELGWQDWIIAPEGYAANYCDGECSFPLNAHMNATNHAIVQTLVHLMNPENVPKPCCAPTKLHAISVLYFDDNSNVILKKYKNMVVRACGCH</sequence>
<accession>E6ZID6</accession>
<dbReference type="PROSITE" id="PS00250">
    <property type="entry name" value="TGF_BETA_1"/>
    <property type="match status" value="1"/>
</dbReference>
<keyword evidence="9" id="KW-0325">Glycoprotein</keyword>
<keyword evidence="3" id="KW-0202">Cytokine</keyword>
<reference evidence="14" key="1">
    <citation type="journal article" date="2011" name="Comp. Biochem. Physiol. Part D Genomics Proteomics">
        <title>Analysis of single nucleotide polymorphisms in three chromosomes of European sea bass Dicentrarchus labrax.</title>
        <authorList>
            <person name="Kuhl H."/>
            <person name="Tine M."/>
            <person name="Hecht J."/>
            <person name="Knaust F."/>
            <person name="Reinhardt R."/>
        </authorList>
    </citation>
    <scope>NUCLEOTIDE SEQUENCE</scope>
</reference>
<keyword evidence="10" id="KW-0891">Chondrogenesis</keyword>
<dbReference type="Pfam" id="PF00019">
    <property type="entry name" value="TGF_beta"/>
    <property type="match status" value="1"/>
</dbReference>
<dbReference type="GO" id="GO:0030509">
    <property type="term" value="P:BMP signaling pathway"/>
    <property type="evidence" value="ECO:0007669"/>
    <property type="project" value="TreeGrafter"/>
</dbReference>
<dbReference type="CDD" id="cd19396">
    <property type="entry name" value="TGF_beta_BMP6"/>
    <property type="match status" value="1"/>
</dbReference>
<comment type="similarity">
    <text evidence="2 11">Belongs to the TGF-beta family.</text>
</comment>
<dbReference type="EMBL" id="FQ310508">
    <property type="protein sequence ID" value="CBN81820.1"/>
    <property type="molecule type" value="Genomic_DNA"/>
</dbReference>
<evidence type="ECO:0000256" key="6">
    <source>
        <dbReference type="ARBA" id="ARBA00022855"/>
    </source>
</evidence>
<name>E6ZID6_DICLA</name>
<evidence type="ECO:0000256" key="8">
    <source>
        <dbReference type="ARBA" id="ARBA00023157"/>
    </source>
</evidence>
<dbReference type="PROSITE" id="PS51362">
    <property type="entry name" value="TGF_BETA_2"/>
    <property type="match status" value="1"/>
</dbReference>
<dbReference type="GO" id="GO:0051216">
    <property type="term" value="P:cartilage development"/>
    <property type="evidence" value="ECO:0007669"/>
    <property type="project" value="UniProtKB-KW"/>
</dbReference>
<evidence type="ECO:0000256" key="5">
    <source>
        <dbReference type="ARBA" id="ARBA00022729"/>
    </source>
</evidence>
<dbReference type="FunFam" id="2.10.90.10:FF:000003">
    <property type="entry name" value="Bone morphogenetic protein 5"/>
    <property type="match status" value="1"/>
</dbReference>
<dbReference type="GO" id="GO:0005615">
    <property type="term" value="C:extracellular space"/>
    <property type="evidence" value="ECO:0007669"/>
    <property type="project" value="UniProtKB-KW"/>
</dbReference>
<dbReference type="InterPro" id="IPR015615">
    <property type="entry name" value="TGF-beta-rel"/>
</dbReference>
<dbReference type="Pfam" id="PF00688">
    <property type="entry name" value="TGFb_propeptide"/>
    <property type="match status" value="1"/>
</dbReference>
<comment type="subcellular location">
    <subcellularLocation>
        <location evidence="1">Secreted</location>
    </subcellularLocation>
</comment>
<reference evidence="14" key="3">
    <citation type="journal article" date="2011" name="Mar. Genomics">
        <title>Comparative analysis of intronless genes in teleost fish genomes: Insights into their evolution and molecular function.</title>
        <authorList>
            <person name="Tine M."/>
            <person name="Kuhl H."/>
            <person name="Beck A."/>
            <person name="Bargelloni L."/>
            <person name="Reinhardt R."/>
        </authorList>
    </citation>
    <scope>NUCLEOTIDE SEQUENCE</scope>
</reference>
<evidence type="ECO:0000256" key="4">
    <source>
        <dbReference type="ARBA" id="ARBA00022525"/>
    </source>
</evidence>
<dbReference type="InterPro" id="IPR001839">
    <property type="entry name" value="TGF-b_C"/>
</dbReference>
<keyword evidence="5" id="KW-0732">Signal</keyword>
<protein>
    <submittedName>
        <fullName evidence="14">Bone morphogenetic protein 6</fullName>
    </submittedName>
</protein>
<dbReference type="InterPro" id="IPR001111">
    <property type="entry name" value="TGF-b_propeptide"/>
</dbReference>
<dbReference type="AlphaFoldDB" id="E6ZID6"/>
<evidence type="ECO:0000256" key="2">
    <source>
        <dbReference type="ARBA" id="ARBA00006656"/>
    </source>
</evidence>
<evidence type="ECO:0000256" key="10">
    <source>
        <dbReference type="ARBA" id="ARBA00023188"/>
    </source>
</evidence>
<dbReference type="PANTHER" id="PTHR11848:SF137">
    <property type="entry name" value="BONE MORPHOGENETIC PROTEIN 6"/>
    <property type="match status" value="1"/>
</dbReference>
<evidence type="ECO:0000256" key="1">
    <source>
        <dbReference type="ARBA" id="ARBA00004613"/>
    </source>
</evidence>
<keyword evidence="6" id="KW-0892">Osteogenesis</keyword>
<dbReference type="PANTHER" id="PTHR11848">
    <property type="entry name" value="TGF-BETA FAMILY"/>
    <property type="match status" value="1"/>
</dbReference>
<evidence type="ECO:0000313" key="14">
    <source>
        <dbReference type="EMBL" id="CBN81820.1"/>
    </source>
</evidence>
<dbReference type="Gene3D" id="2.10.90.10">
    <property type="entry name" value="Cystine-knot cytokines"/>
    <property type="match status" value="1"/>
</dbReference>
<feature type="region of interest" description="Disordered" evidence="12">
    <location>
        <begin position="313"/>
        <end position="349"/>
    </location>
</feature>
<reference evidence="14" key="2">
    <citation type="journal article" date="2011" name="Genomics">
        <title>Directed sequencing and annotation of three Dicentrarchus labrax L. chromosomes by applying Sanger- and pyrosequencing technologies on pooled DNA of comparatively mapped BAC clones.</title>
        <authorList>
            <person name="Kuhl H."/>
            <person name="Tine M."/>
            <person name="Beck A."/>
            <person name="Timmermann B."/>
            <person name="Kodira C."/>
            <person name="Reinhardt R."/>
        </authorList>
    </citation>
    <scope>NUCLEOTIDE SEQUENCE</scope>
</reference>
<dbReference type="SUPFAM" id="SSF57501">
    <property type="entry name" value="Cystine-knot cytokines"/>
    <property type="match status" value="1"/>
</dbReference>
<proteinExistence type="inferred from homology"/>
<dbReference type="GO" id="GO:0008083">
    <property type="term" value="F:growth factor activity"/>
    <property type="evidence" value="ECO:0007669"/>
    <property type="project" value="UniProtKB-KW"/>
</dbReference>
<dbReference type="SMART" id="SM00204">
    <property type="entry name" value="TGFB"/>
    <property type="match status" value="1"/>
</dbReference>
<gene>
    <name evidence="14" type="primary">BMP6</name>
    <name evidence="14" type="ORF">DLA_XVIII00780</name>
</gene>
<feature type="domain" description="TGF-beta family profile" evidence="13">
    <location>
        <begin position="334"/>
        <end position="454"/>
    </location>
</feature>
<evidence type="ECO:0000256" key="9">
    <source>
        <dbReference type="ARBA" id="ARBA00023180"/>
    </source>
</evidence>
<keyword evidence="4" id="KW-0964">Secreted</keyword>
<dbReference type="InterPro" id="IPR017948">
    <property type="entry name" value="TGFb_CS"/>
</dbReference>
<dbReference type="GO" id="GO:0005125">
    <property type="term" value="F:cytokine activity"/>
    <property type="evidence" value="ECO:0007669"/>
    <property type="project" value="UniProtKB-KW"/>
</dbReference>
<evidence type="ECO:0000256" key="3">
    <source>
        <dbReference type="ARBA" id="ARBA00022514"/>
    </source>
</evidence>
<evidence type="ECO:0000256" key="7">
    <source>
        <dbReference type="ARBA" id="ARBA00023030"/>
    </source>
</evidence>
<dbReference type="GO" id="GO:0001503">
    <property type="term" value="P:ossification"/>
    <property type="evidence" value="ECO:0007669"/>
    <property type="project" value="UniProtKB-KW"/>
</dbReference>
<organism evidence="14">
    <name type="scientific">Dicentrarchus labrax</name>
    <name type="common">European seabass</name>
    <name type="synonym">Morone labrax</name>
    <dbReference type="NCBI Taxonomy" id="13489"/>
    <lineage>
        <taxon>Eukaryota</taxon>
        <taxon>Metazoa</taxon>
        <taxon>Chordata</taxon>
        <taxon>Craniata</taxon>
        <taxon>Vertebrata</taxon>
        <taxon>Euteleostomi</taxon>
        <taxon>Actinopterygii</taxon>
        <taxon>Neopterygii</taxon>
        <taxon>Teleostei</taxon>
        <taxon>Neoteleostei</taxon>
        <taxon>Acanthomorphata</taxon>
        <taxon>Eupercaria</taxon>
        <taxon>Moronidae</taxon>
        <taxon>Dicentrarchus</taxon>
    </lineage>
</organism>
<evidence type="ECO:0000256" key="11">
    <source>
        <dbReference type="RuleBase" id="RU000354"/>
    </source>
</evidence>